<dbReference type="Gene3D" id="3.40.1180.10">
    <property type="entry name" value="Decaprenyl diphosphate synthase-like"/>
    <property type="match status" value="1"/>
</dbReference>
<keyword evidence="10" id="KW-1133">Transmembrane helix</keyword>
<comment type="cofactor">
    <cofactor evidence="1">
        <name>Mg(2+)</name>
        <dbReference type="ChEBI" id="CHEBI:18420"/>
    </cofactor>
</comment>
<comment type="similarity">
    <text evidence="4">Belongs to the UPP synthase family.</text>
</comment>
<protein>
    <recommendedName>
        <fullName evidence="5">ditrans,polycis-polyprenyl diphosphate synthase [(2E,6E)-farnesyldiphosphate specific]</fullName>
        <ecNumber evidence="5">2.5.1.87</ecNumber>
    </recommendedName>
</protein>
<feature type="region of interest" description="Disordered" evidence="13">
    <location>
        <begin position="107"/>
        <end position="193"/>
    </location>
</feature>
<dbReference type="SUPFAM" id="SSF64005">
    <property type="entry name" value="Undecaprenyl diphosphate synthase"/>
    <property type="match status" value="1"/>
</dbReference>
<evidence type="ECO:0000256" key="11">
    <source>
        <dbReference type="ARBA" id="ARBA00023136"/>
    </source>
</evidence>
<dbReference type="EMBL" id="ML211122">
    <property type="protein sequence ID" value="TFK88191.1"/>
    <property type="molecule type" value="Genomic_DNA"/>
</dbReference>
<dbReference type="EC" id="2.5.1.87" evidence="5"/>
<keyword evidence="7" id="KW-0812">Transmembrane</keyword>
<evidence type="ECO:0000256" key="7">
    <source>
        <dbReference type="ARBA" id="ARBA00022692"/>
    </source>
</evidence>
<dbReference type="InterPro" id="IPR038887">
    <property type="entry name" value="Nus1/NgBR"/>
</dbReference>
<evidence type="ECO:0000256" key="12">
    <source>
        <dbReference type="ARBA" id="ARBA00047353"/>
    </source>
</evidence>
<dbReference type="GO" id="GO:1904423">
    <property type="term" value="C:dehydrodolichyl diphosphate synthase complex"/>
    <property type="evidence" value="ECO:0007669"/>
    <property type="project" value="InterPro"/>
</dbReference>
<dbReference type="PANTHER" id="PTHR21528:SF0">
    <property type="entry name" value="DEHYDRODOLICHYL DIPHOSPHATE SYNTHASE COMPLEX SUBUNIT NUS1"/>
    <property type="match status" value="1"/>
</dbReference>
<dbReference type="GO" id="GO:0045547">
    <property type="term" value="F:ditrans,polycis-polyprenyl diphosphate synthase [(2E,6E)-farnesyl diphosphate specific] activity"/>
    <property type="evidence" value="ECO:0007669"/>
    <property type="project" value="UniProtKB-EC"/>
</dbReference>
<evidence type="ECO:0000256" key="1">
    <source>
        <dbReference type="ARBA" id="ARBA00001946"/>
    </source>
</evidence>
<reference evidence="14 15" key="1">
    <citation type="journal article" date="2019" name="Nat. Ecol. Evol.">
        <title>Megaphylogeny resolves global patterns of mushroom evolution.</title>
        <authorList>
            <person name="Varga T."/>
            <person name="Krizsan K."/>
            <person name="Foldi C."/>
            <person name="Dima B."/>
            <person name="Sanchez-Garcia M."/>
            <person name="Sanchez-Ramirez S."/>
            <person name="Szollosi G.J."/>
            <person name="Szarkandi J.G."/>
            <person name="Papp V."/>
            <person name="Albert L."/>
            <person name="Andreopoulos W."/>
            <person name="Angelini C."/>
            <person name="Antonin V."/>
            <person name="Barry K.W."/>
            <person name="Bougher N.L."/>
            <person name="Buchanan P."/>
            <person name="Buyck B."/>
            <person name="Bense V."/>
            <person name="Catcheside P."/>
            <person name="Chovatia M."/>
            <person name="Cooper J."/>
            <person name="Damon W."/>
            <person name="Desjardin D."/>
            <person name="Finy P."/>
            <person name="Geml J."/>
            <person name="Haridas S."/>
            <person name="Hughes K."/>
            <person name="Justo A."/>
            <person name="Karasinski D."/>
            <person name="Kautmanova I."/>
            <person name="Kiss B."/>
            <person name="Kocsube S."/>
            <person name="Kotiranta H."/>
            <person name="LaButti K.M."/>
            <person name="Lechner B.E."/>
            <person name="Liimatainen K."/>
            <person name="Lipzen A."/>
            <person name="Lukacs Z."/>
            <person name="Mihaltcheva S."/>
            <person name="Morgado L.N."/>
            <person name="Niskanen T."/>
            <person name="Noordeloos M.E."/>
            <person name="Ohm R.A."/>
            <person name="Ortiz-Santana B."/>
            <person name="Ovrebo C."/>
            <person name="Racz N."/>
            <person name="Riley R."/>
            <person name="Savchenko A."/>
            <person name="Shiryaev A."/>
            <person name="Soop K."/>
            <person name="Spirin V."/>
            <person name="Szebenyi C."/>
            <person name="Tomsovsky M."/>
            <person name="Tulloss R.E."/>
            <person name="Uehling J."/>
            <person name="Grigoriev I.V."/>
            <person name="Vagvolgyi C."/>
            <person name="Papp T."/>
            <person name="Martin F.M."/>
            <person name="Miettinen O."/>
            <person name="Hibbett D.S."/>
            <person name="Nagy L.G."/>
        </authorList>
    </citation>
    <scope>NUCLEOTIDE SEQUENCE [LARGE SCALE GENOMIC DNA]</scope>
    <source>
        <strain evidence="14 15">HHB13444</strain>
    </source>
</reference>
<evidence type="ECO:0000256" key="10">
    <source>
        <dbReference type="ARBA" id="ARBA00022989"/>
    </source>
</evidence>
<keyword evidence="15" id="KW-1185">Reference proteome</keyword>
<evidence type="ECO:0000256" key="8">
    <source>
        <dbReference type="ARBA" id="ARBA00022824"/>
    </source>
</evidence>
<evidence type="ECO:0000256" key="13">
    <source>
        <dbReference type="SAM" id="MobiDB-lite"/>
    </source>
</evidence>
<comment type="pathway">
    <text evidence="3">Protein modification; protein glycosylation.</text>
</comment>
<dbReference type="InterPro" id="IPR036424">
    <property type="entry name" value="UPP_synth-like_sf"/>
</dbReference>
<proteinExistence type="inferred from homology"/>
<dbReference type="InParanoid" id="A0A5C3PFX1"/>
<evidence type="ECO:0000256" key="3">
    <source>
        <dbReference type="ARBA" id="ARBA00004922"/>
    </source>
</evidence>
<dbReference type="FunCoup" id="A0A5C3PFX1">
    <property type="interactions" value="255"/>
</dbReference>
<evidence type="ECO:0000313" key="14">
    <source>
        <dbReference type="EMBL" id="TFK88191.1"/>
    </source>
</evidence>
<evidence type="ECO:0000256" key="5">
    <source>
        <dbReference type="ARBA" id="ARBA00012596"/>
    </source>
</evidence>
<comment type="subcellular location">
    <subcellularLocation>
        <location evidence="2">Endoplasmic reticulum membrane</location>
    </subcellularLocation>
</comment>
<accession>A0A5C3PFX1</accession>
<dbReference type="Proteomes" id="UP000308197">
    <property type="component" value="Unassembled WGS sequence"/>
</dbReference>
<dbReference type="PANTHER" id="PTHR21528">
    <property type="entry name" value="DEHYDRODOLICHYL DIPHOSPHATE SYNTHASE COMPLEX SUBUNIT NUS1"/>
    <property type="match status" value="1"/>
</dbReference>
<evidence type="ECO:0000313" key="15">
    <source>
        <dbReference type="Proteomes" id="UP000308197"/>
    </source>
</evidence>
<keyword evidence="11" id="KW-0472">Membrane</keyword>
<dbReference type="GO" id="GO:0005789">
    <property type="term" value="C:endoplasmic reticulum membrane"/>
    <property type="evidence" value="ECO:0007669"/>
    <property type="project" value="UniProtKB-SubCell"/>
</dbReference>
<dbReference type="UniPathway" id="UPA00378"/>
<comment type="catalytic activity">
    <reaction evidence="12">
        <text>n isopentenyl diphosphate + (2E,6E)-farnesyl diphosphate = a di-trans,poly-cis-polyprenyl diphosphate + n diphosphate</text>
        <dbReference type="Rhea" id="RHEA:53008"/>
        <dbReference type="Rhea" id="RHEA-COMP:19494"/>
        <dbReference type="ChEBI" id="CHEBI:33019"/>
        <dbReference type="ChEBI" id="CHEBI:128769"/>
        <dbReference type="ChEBI" id="CHEBI:136960"/>
        <dbReference type="ChEBI" id="CHEBI:175763"/>
        <dbReference type="EC" id="2.5.1.87"/>
    </reaction>
</comment>
<dbReference type="AlphaFoldDB" id="A0A5C3PFX1"/>
<evidence type="ECO:0000256" key="9">
    <source>
        <dbReference type="ARBA" id="ARBA00022842"/>
    </source>
</evidence>
<feature type="compositionally biased region" description="Basic residues" evidence="13">
    <location>
        <begin position="163"/>
        <end position="180"/>
    </location>
</feature>
<evidence type="ECO:0000256" key="2">
    <source>
        <dbReference type="ARBA" id="ARBA00004586"/>
    </source>
</evidence>
<evidence type="ECO:0000256" key="6">
    <source>
        <dbReference type="ARBA" id="ARBA00022679"/>
    </source>
</evidence>
<dbReference type="STRING" id="1314778.A0A5C3PFX1"/>
<keyword evidence="9" id="KW-0460">Magnesium</keyword>
<organism evidence="14 15">
    <name type="scientific">Polyporus arcularius HHB13444</name>
    <dbReference type="NCBI Taxonomy" id="1314778"/>
    <lineage>
        <taxon>Eukaryota</taxon>
        <taxon>Fungi</taxon>
        <taxon>Dikarya</taxon>
        <taxon>Basidiomycota</taxon>
        <taxon>Agaricomycotina</taxon>
        <taxon>Agaricomycetes</taxon>
        <taxon>Polyporales</taxon>
        <taxon>Polyporaceae</taxon>
        <taxon>Polyporus</taxon>
    </lineage>
</organism>
<gene>
    <name evidence="14" type="ORF">K466DRAFT_489376</name>
</gene>
<keyword evidence="6" id="KW-0808">Transferase</keyword>
<name>A0A5C3PFX1_9APHY</name>
<evidence type="ECO:0000256" key="4">
    <source>
        <dbReference type="ARBA" id="ARBA00005432"/>
    </source>
</evidence>
<keyword evidence="8" id="KW-0256">Endoplasmic reticulum</keyword>
<sequence>MSWFTRLILAVLHAVYRLVLVYKSLTSRLRRQPTPLDAGRTKVPSHLALSLIANTAVEEESNEKYMLNSVEKVASWCQVVGIRRLTVYDREGILANSSLEIRRRVLPSQGEDAEDSPVECDMRYPLTPPPSDDADSRPLSPHANPVVPKLSVTTIRFPSPSSKSKRRPSVSRSALKRRRAARNDEHTEESPLTLHVVSYKSGKPAIAATATTLLRDQRHRNLSTYDPDSPSIQDLNAILEVGEHGFPSPDLMIVHRKPPAGQLRSPVELGGFPPWQMRLTEIFCDPYPKATSWWAVSSSAVESSSIEEAEFRRALDEFADAEMRLGK</sequence>